<accession>K1STE6</accession>
<dbReference type="EMBL" id="AJWZ01006809">
    <property type="protein sequence ID" value="EKC58709.1"/>
    <property type="molecule type" value="Genomic_DNA"/>
</dbReference>
<comment type="caution">
    <text evidence="2">The sequence shown here is derived from an EMBL/GenBank/DDBJ whole genome shotgun (WGS) entry which is preliminary data.</text>
</comment>
<evidence type="ECO:0000259" key="1">
    <source>
        <dbReference type="Pfam" id="PF01820"/>
    </source>
</evidence>
<organism evidence="2">
    <name type="scientific">human gut metagenome</name>
    <dbReference type="NCBI Taxonomy" id="408170"/>
    <lineage>
        <taxon>unclassified sequences</taxon>
        <taxon>metagenomes</taxon>
        <taxon>organismal metagenomes</taxon>
    </lineage>
</organism>
<dbReference type="Pfam" id="PF01820">
    <property type="entry name" value="Dala_Dala_lig_N"/>
    <property type="match status" value="1"/>
</dbReference>
<dbReference type="InterPro" id="IPR011127">
    <property type="entry name" value="Dala_Dala_lig_N"/>
</dbReference>
<name>K1STE6_9ZZZZ</name>
<feature type="non-terminal residue" evidence="2">
    <location>
        <position position="83"/>
    </location>
</feature>
<keyword evidence="2" id="KW-0436">Ligase</keyword>
<proteinExistence type="predicted"/>
<protein>
    <submittedName>
        <fullName evidence="2">Protein containing D-alanine--D-alanine ligase</fullName>
        <ecNumber evidence="2">6.3.2.-</ecNumber>
    </submittedName>
</protein>
<dbReference type="EC" id="6.3.2.-" evidence="2"/>
<feature type="domain" description="D-alanine--D-alanine ligase N-terminal" evidence="1">
    <location>
        <begin position="3"/>
        <end position="61"/>
    </location>
</feature>
<dbReference type="Gene3D" id="3.40.50.20">
    <property type="match status" value="1"/>
</dbReference>
<sequence length="83" mass="9186">MKKVLVLFGGVSSEHDVSCVSASYVVSNIPRDKYEVCPLGITKEGEWFLFEGDVSLLPEDKWIKSGKCTKALLSPDRKDHGIT</sequence>
<dbReference type="GO" id="GO:0016874">
    <property type="term" value="F:ligase activity"/>
    <property type="evidence" value="ECO:0007669"/>
    <property type="project" value="UniProtKB-KW"/>
</dbReference>
<gene>
    <name evidence="2" type="ORF">OBE_09868</name>
</gene>
<dbReference type="SUPFAM" id="SSF52440">
    <property type="entry name" value="PreATP-grasp domain"/>
    <property type="match status" value="1"/>
</dbReference>
<evidence type="ECO:0000313" key="2">
    <source>
        <dbReference type="EMBL" id="EKC58709.1"/>
    </source>
</evidence>
<dbReference type="AlphaFoldDB" id="K1STE6"/>
<reference evidence="2" key="1">
    <citation type="journal article" date="2013" name="Environ. Microbiol.">
        <title>Microbiota from the distal guts of lean and obese adolescents exhibit partial functional redundancy besides clear differences in community structure.</title>
        <authorList>
            <person name="Ferrer M."/>
            <person name="Ruiz A."/>
            <person name="Lanza F."/>
            <person name="Haange S.B."/>
            <person name="Oberbach A."/>
            <person name="Till H."/>
            <person name="Bargiela R."/>
            <person name="Campoy C."/>
            <person name="Segura M.T."/>
            <person name="Richter M."/>
            <person name="von Bergen M."/>
            <person name="Seifert J."/>
            <person name="Suarez A."/>
        </authorList>
    </citation>
    <scope>NUCLEOTIDE SEQUENCE</scope>
</reference>
<dbReference type="InterPro" id="IPR016185">
    <property type="entry name" value="PreATP-grasp_dom_sf"/>
</dbReference>